<evidence type="ECO:0000256" key="2">
    <source>
        <dbReference type="SAM" id="Phobius"/>
    </source>
</evidence>
<feature type="region of interest" description="Disordered" evidence="1">
    <location>
        <begin position="243"/>
        <end position="367"/>
    </location>
</feature>
<organism evidence="3 4">
    <name type="scientific">Coregonus suidteri</name>
    <dbReference type="NCBI Taxonomy" id="861788"/>
    <lineage>
        <taxon>Eukaryota</taxon>
        <taxon>Metazoa</taxon>
        <taxon>Chordata</taxon>
        <taxon>Craniata</taxon>
        <taxon>Vertebrata</taxon>
        <taxon>Euteleostomi</taxon>
        <taxon>Actinopterygii</taxon>
        <taxon>Neopterygii</taxon>
        <taxon>Teleostei</taxon>
        <taxon>Protacanthopterygii</taxon>
        <taxon>Salmoniformes</taxon>
        <taxon>Salmonidae</taxon>
        <taxon>Coregoninae</taxon>
        <taxon>Coregonus</taxon>
    </lineage>
</organism>
<proteinExistence type="predicted"/>
<feature type="compositionally biased region" description="Polar residues" evidence="1">
    <location>
        <begin position="358"/>
        <end position="367"/>
    </location>
</feature>
<feature type="transmembrane region" description="Helical" evidence="2">
    <location>
        <begin position="176"/>
        <end position="200"/>
    </location>
</feature>
<feature type="compositionally biased region" description="Polar residues" evidence="1">
    <location>
        <begin position="245"/>
        <end position="258"/>
    </location>
</feature>
<dbReference type="AlphaFoldDB" id="A0AAN8QXI7"/>
<evidence type="ECO:0000313" key="4">
    <source>
        <dbReference type="Proteomes" id="UP001356427"/>
    </source>
</evidence>
<reference evidence="3 4" key="1">
    <citation type="submission" date="2021-04" db="EMBL/GenBank/DDBJ databases">
        <authorList>
            <person name="De Guttry C."/>
            <person name="Zahm M."/>
            <person name="Klopp C."/>
            <person name="Cabau C."/>
            <person name="Louis A."/>
            <person name="Berthelot C."/>
            <person name="Parey E."/>
            <person name="Roest Crollius H."/>
            <person name="Montfort J."/>
            <person name="Robinson-Rechavi M."/>
            <person name="Bucao C."/>
            <person name="Bouchez O."/>
            <person name="Gislard M."/>
            <person name="Lluch J."/>
            <person name="Milhes M."/>
            <person name="Lampietro C."/>
            <person name="Lopez Roques C."/>
            <person name="Donnadieu C."/>
            <person name="Braasch I."/>
            <person name="Desvignes T."/>
            <person name="Postlethwait J."/>
            <person name="Bobe J."/>
            <person name="Wedekind C."/>
            <person name="Guiguen Y."/>
        </authorList>
    </citation>
    <scope>NUCLEOTIDE SEQUENCE [LARGE SCALE GENOMIC DNA]</scope>
    <source>
        <strain evidence="3">Cs_M1</strain>
        <tissue evidence="3">Blood</tissue>
    </source>
</reference>
<evidence type="ECO:0000256" key="1">
    <source>
        <dbReference type="SAM" id="MobiDB-lite"/>
    </source>
</evidence>
<dbReference type="InterPro" id="IPR053101">
    <property type="entry name" value="TM221"/>
</dbReference>
<keyword evidence="2" id="KW-0472">Membrane</keyword>
<sequence length="367" mass="39948">MAACGIVISIWGVIMLVMLGIFFSAKSTVLIEDVPFTEEDIRNDKNPPVTIYGLYNQVGINCFIAAAIYVAVGAVSLPGILSGIMSQLSVNLIFHLQTQQIAVKESPPTISIVPTNVWAVLMPVSTVLSAMSLTLNLSSVVVCLMHGYFTTEICRGEDDTERADWFLLDSRAVRHVAIGLFCLGVSVYLAAMSIYMLLVFEVETGIASACVLASGILILLVIVIHSLVKAARTAQHYRGGEHTDTLYQNQHSGSTTAARQRELQDGDKPRRHHNNSQLHRHLSYPPPCTDPKQHHQHQYSPSHSPQSHGSDKEGYSSGGSGSRMHRTLSTESGLLQSPSKPWNGINNEMRSVLARKSGASSKDSTLV</sequence>
<feature type="compositionally biased region" description="Basic and acidic residues" evidence="1">
    <location>
        <begin position="259"/>
        <end position="268"/>
    </location>
</feature>
<feature type="compositionally biased region" description="Polar residues" evidence="1">
    <location>
        <begin position="327"/>
        <end position="349"/>
    </location>
</feature>
<keyword evidence="4" id="KW-1185">Reference proteome</keyword>
<feature type="compositionally biased region" description="Basic residues" evidence="1">
    <location>
        <begin position="269"/>
        <end position="282"/>
    </location>
</feature>
<feature type="compositionally biased region" description="Low complexity" evidence="1">
    <location>
        <begin position="298"/>
        <end position="308"/>
    </location>
</feature>
<feature type="transmembrane region" description="Helical" evidence="2">
    <location>
        <begin position="117"/>
        <end position="145"/>
    </location>
</feature>
<dbReference type="Proteomes" id="UP001356427">
    <property type="component" value="Unassembled WGS sequence"/>
</dbReference>
<name>A0AAN8QXI7_9TELE</name>
<keyword evidence="2" id="KW-0812">Transmembrane</keyword>
<gene>
    <name evidence="3" type="ORF">J4Q44_G00094970</name>
</gene>
<dbReference type="EMBL" id="JAGTTL010000007">
    <property type="protein sequence ID" value="KAK6320390.1"/>
    <property type="molecule type" value="Genomic_DNA"/>
</dbReference>
<feature type="transmembrane region" description="Helical" evidence="2">
    <location>
        <begin position="206"/>
        <end position="228"/>
    </location>
</feature>
<dbReference type="PANTHER" id="PTHR36132">
    <property type="entry name" value="TRANSMEMBRANE PROTEIN 221"/>
    <property type="match status" value="1"/>
</dbReference>
<feature type="transmembrane region" description="Helical" evidence="2">
    <location>
        <begin position="58"/>
        <end position="81"/>
    </location>
</feature>
<dbReference type="PANTHER" id="PTHR36132:SF1">
    <property type="entry name" value="TRANSMEMBRANE PROTEIN 221"/>
    <property type="match status" value="1"/>
</dbReference>
<dbReference type="InterPro" id="IPR029201">
    <property type="entry name" value="Jiraiya"/>
</dbReference>
<accession>A0AAN8QXI7</accession>
<evidence type="ECO:0000313" key="3">
    <source>
        <dbReference type="EMBL" id="KAK6320390.1"/>
    </source>
</evidence>
<keyword evidence="2" id="KW-1133">Transmembrane helix</keyword>
<feature type="transmembrane region" description="Helical" evidence="2">
    <location>
        <begin position="6"/>
        <end position="25"/>
    </location>
</feature>
<comment type="caution">
    <text evidence="3">The sequence shown here is derived from an EMBL/GenBank/DDBJ whole genome shotgun (WGS) entry which is preliminary data.</text>
</comment>
<dbReference type="Pfam" id="PF15038">
    <property type="entry name" value="Jiraiya"/>
    <property type="match status" value="1"/>
</dbReference>
<protein>
    <submittedName>
        <fullName evidence="3">Uncharacterized protein</fullName>
    </submittedName>
</protein>